<sequence>MQFETNLQCCTVVLTAF</sequence>
<name>A0A0E9XHR3_ANGAN</name>
<reference evidence="1" key="1">
    <citation type="submission" date="2014-11" db="EMBL/GenBank/DDBJ databases">
        <authorList>
            <person name="Amaro Gonzalez C."/>
        </authorList>
    </citation>
    <scope>NUCLEOTIDE SEQUENCE</scope>
</reference>
<evidence type="ECO:0000313" key="1">
    <source>
        <dbReference type="EMBL" id="JAI02253.1"/>
    </source>
</evidence>
<protein>
    <submittedName>
        <fullName evidence="1">Uncharacterized protein</fullName>
    </submittedName>
</protein>
<reference evidence="1" key="2">
    <citation type="journal article" date="2015" name="Fish Shellfish Immunol.">
        <title>Early steps in the European eel (Anguilla anguilla)-Vibrio vulnificus interaction in the gills: Role of the RtxA13 toxin.</title>
        <authorList>
            <person name="Callol A."/>
            <person name="Pajuelo D."/>
            <person name="Ebbesson L."/>
            <person name="Teles M."/>
            <person name="MacKenzie S."/>
            <person name="Amaro C."/>
        </authorList>
    </citation>
    <scope>NUCLEOTIDE SEQUENCE</scope>
</reference>
<dbReference type="EMBL" id="GBXM01006325">
    <property type="protein sequence ID" value="JAI02253.1"/>
    <property type="molecule type" value="Transcribed_RNA"/>
</dbReference>
<organism evidence="1">
    <name type="scientific">Anguilla anguilla</name>
    <name type="common">European freshwater eel</name>
    <name type="synonym">Muraena anguilla</name>
    <dbReference type="NCBI Taxonomy" id="7936"/>
    <lineage>
        <taxon>Eukaryota</taxon>
        <taxon>Metazoa</taxon>
        <taxon>Chordata</taxon>
        <taxon>Craniata</taxon>
        <taxon>Vertebrata</taxon>
        <taxon>Euteleostomi</taxon>
        <taxon>Actinopterygii</taxon>
        <taxon>Neopterygii</taxon>
        <taxon>Teleostei</taxon>
        <taxon>Anguilliformes</taxon>
        <taxon>Anguillidae</taxon>
        <taxon>Anguilla</taxon>
    </lineage>
</organism>
<dbReference type="AlphaFoldDB" id="A0A0E9XHR3"/>
<proteinExistence type="predicted"/>
<accession>A0A0E9XHR3</accession>